<proteinExistence type="predicted"/>
<dbReference type="AlphaFoldDB" id="A0A9P1GWB6"/>
<name>A0A9P1GWB6_9PEZI</name>
<reference evidence="2" key="1">
    <citation type="submission" date="2022-11" db="EMBL/GenBank/DDBJ databases">
        <authorList>
            <person name="Scott C."/>
            <person name="Bruce N."/>
        </authorList>
    </citation>
    <scope>NUCLEOTIDE SEQUENCE</scope>
</reference>
<dbReference type="EMBL" id="CALLCH030000002">
    <property type="protein sequence ID" value="CAI4211487.1"/>
    <property type="molecule type" value="Genomic_DNA"/>
</dbReference>
<organism evidence="2 3">
    <name type="scientific">Parascedosporium putredinis</name>
    <dbReference type="NCBI Taxonomy" id="1442378"/>
    <lineage>
        <taxon>Eukaryota</taxon>
        <taxon>Fungi</taxon>
        <taxon>Dikarya</taxon>
        <taxon>Ascomycota</taxon>
        <taxon>Pezizomycotina</taxon>
        <taxon>Sordariomycetes</taxon>
        <taxon>Hypocreomycetidae</taxon>
        <taxon>Microascales</taxon>
        <taxon>Microascaceae</taxon>
        <taxon>Parascedosporium</taxon>
    </lineage>
</organism>
<sequence>MSIDRILRGACHCGRFGYEVAMPEDLTDADVIFKTDPVHRSTMANPFPSIYVFPSCAYHSEETGDADFIMVTLGSLDTEDLRDLEILGLIPGSDDGEDDENRAAPPGPSASTNDSEEVSATDPAIDNALKILAGIPWFESLVEGSILGRLTQATRARQTEIAVPGGGDTPKLTIQWEITEFHDDDDESDDAGLNTRSGTLFGKRKLREFVDEMEKELGF</sequence>
<keyword evidence="3" id="KW-1185">Reference proteome</keyword>
<evidence type="ECO:0000256" key="1">
    <source>
        <dbReference type="SAM" id="MobiDB-lite"/>
    </source>
</evidence>
<accession>A0A9P1GWB6</accession>
<comment type="caution">
    <text evidence="2">The sequence shown here is derived from an EMBL/GenBank/DDBJ whole genome shotgun (WGS) entry which is preliminary data.</text>
</comment>
<dbReference type="Proteomes" id="UP000838763">
    <property type="component" value="Unassembled WGS sequence"/>
</dbReference>
<dbReference type="OrthoDB" id="3907216at2759"/>
<gene>
    <name evidence="2" type="ORF">PPNO1_LOCUS1272</name>
</gene>
<evidence type="ECO:0000313" key="3">
    <source>
        <dbReference type="Proteomes" id="UP000838763"/>
    </source>
</evidence>
<evidence type="ECO:0000313" key="2">
    <source>
        <dbReference type="EMBL" id="CAI4211487.1"/>
    </source>
</evidence>
<feature type="region of interest" description="Disordered" evidence="1">
    <location>
        <begin position="89"/>
        <end position="120"/>
    </location>
</feature>
<protein>
    <submittedName>
        <fullName evidence="2">Uncharacterized protein</fullName>
    </submittedName>
</protein>